<evidence type="ECO:0000313" key="3">
    <source>
        <dbReference type="Proteomes" id="UP001195914"/>
    </source>
</evidence>
<sequence>MNLSDLPTMESESPMMADFDHRSRGTDHKSLRSICFLCGCAMCVVSGLNVLNILSITMPTLYLLNAVQGIFGFTIMVFEGDEYSSLAPYANVLDIYFKFLESSVGRAIFFMFVGLQCAVLTSLSVLYYPMAVIWFTVSAVILINRQREGVSLYEE</sequence>
<dbReference type="EMBL" id="JAHBMH010000073">
    <property type="protein sequence ID" value="KAK1933080.1"/>
    <property type="molecule type" value="Genomic_DNA"/>
</dbReference>
<proteinExistence type="predicted"/>
<protein>
    <submittedName>
        <fullName evidence="2">Uncharacterized protein</fullName>
    </submittedName>
</protein>
<keyword evidence="1" id="KW-0472">Membrane</keyword>
<dbReference type="AlphaFoldDB" id="A0AAD9LE78"/>
<name>A0AAD9LE78_BABDI</name>
<feature type="transmembrane region" description="Helical" evidence="1">
    <location>
        <begin position="60"/>
        <end position="78"/>
    </location>
</feature>
<accession>A0AAD9LE78</accession>
<reference evidence="2" key="2">
    <citation type="submission" date="2021-05" db="EMBL/GenBank/DDBJ databases">
        <authorList>
            <person name="Pain A."/>
        </authorList>
    </citation>
    <scope>NUCLEOTIDE SEQUENCE</scope>
    <source>
        <strain evidence="2">1802A</strain>
    </source>
</reference>
<evidence type="ECO:0000256" key="1">
    <source>
        <dbReference type="SAM" id="Phobius"/>
    </source>
</evidence>
<evidence type="ECO:0000313" key="2">
    <source>
        <dbReference type="EMBL" id="KAK1933080.1"/>
    </source>
</evidence>
<feature type="transmembrane region" description="Helical" evidence="1">
    <location>
        <begin position="34"/>
        <end position="54"/>
    </location>
</feature>
<dbReference type="Proteomes" id="UP001195914">
    <property type="component" value="Unassembled WGS sequence"/>
</dbReference>
<reference evidence="2" key="1">
    <citation type="journal article" date="2014" name="Nucleic Acids Res.">
        <title>The evolutionary dynamics of variant antigen genes in Babesia reveal a history of genomic innovation underlying host-parasite interaction.</title>
        <authorList>
            <person name="Jackson A.P."/>
            <person name="Otto T.D."/>
            <person name="Darby A."/>
            <person name="Ramaprasad A."/>
            <person name="Xia D."/>
            <person name="Echaide I.E."/>
            <person name="Farber M."/>
            <person name="Gahlot S."/>
            <person name="Gamble J."/>
            <person name="Gupta D."/>
            <person name="Gupta Y."/>
            <person name="Jackson L."/>
            <person name="Malandrin L."/>
            <person name="Malas T.B."/>
            <person name="Moussa E."/>
            <person name="Nair M."/>
            <person name="Reid A.J."/>
            <person name="Sanders M."/>
            <person name="Sharma J."/>
            <person name="Tracey A."/>
            <person name="Quail M.A."/>
            <person name="Weir W."/>
            <person name="Wastling J.M."/>
            <person name="Hall N."/>
            <person name="Willadsen P."/>
            <person name="Lingelbach K."/>
            <person name="Shiels B."/>
            <person name="Tait A."/>
            <person name="Berriman M."/>
            <person name="Allred D.R."/>
            <person name="Pain A."/>
        </authorList>
    </citation>
    <scope>NUCLEOTIDE SEQUENCE</scope>
    <source>
        <strain evidence="2">1802A</strain>
    </source>
</reference>
<organism evidence="2 3">
    <name type="scientific">Babesia divergens</name>
    <dbReference type="NCBI Taxonomy" id="32595"/>
    <lineage>
        <taxon>Eukaryota</taxon>
        <taxon>Sar</taxon>
        <taxon>Alveolata</taxon>
        <taxon>Apicomplexa</taxon>
        <taxon>Aconoidasida</taxon>
        <taxon>Piroplasmida</taxon>
        <taxon>Babesiidae</taxon>
        <taxon>Babesia</taxon>
    </lineage>
</organism>
<gene>
    <name evidence="2" type="ORF">X943_002083</name>
</gene>
<comment type="caution">
    <text evidence="2">The sequence shown here is derived from an EMBL/GenBank/DDBJ whole genome shotgun (WGS) entry which is preliminary data.</text>
</comment>
<keyword evidence="1" id="KW-0812">Transmembrane</keyword>
<keyword evidence="3" id="KW-1185">Reference proteome</keyword>
<feature type="transmembrane region" description="Helical" evidence="1">
    <location>
        <begin position="99"/>
        <end position="119"/>
    </location>
</feature>
<keyword evidence="1" id="KW-1133">Transmembrane helix</keyword>